<dbReference type="RefSeq" id="WP_145346539.1">
    <property type="nucleotide sequence ID" value="NZ_SMLY01000072.1"/>
</dbReference>
<proteinExistence type="predicted"/>
<feature type="signal peptide" evidence="1">
    <location>
        <begin position="1"/>
        <end position="19"/>
    </location>
</feature>
<reference evidence="2 3" key="1">
    <citation type="submission" date="2019-07" db="EMBL/GenBank/DDBJ databases">
        <title>Genomic Encyclopedia of Archaeal and Bacterial Type Strains, Phase II (KMG-II): from individual species to whole genera.</title>
        <authorList>
            <person name="Goeker M."/>
        </authorList>
    </citation>
    <scope>NUCLEOTIDE SEQUENCE [LARGE SCALE GENOMIC DNA]</scope>
    <source>
        <strain evidence="2 3">ATCC BAA-252</strain>
    </source>
</reference>
<keyword evidence="1" id="KW-0732">Signal</keyword>
<name>A0A562SMJ5_9HYPH</name>
<comment type="caution">
    <text evidence="2">The sequence shown here is derived from an EMBL/GenBank/DDBJ whole genome shotgun (WGS) entry which is preliminary data.</text>
</comment>
<dbReference type="EMBL" id="VLLF01000010">
    <property type="protein sequence ID" value="TWI81906.1"/>
    <property type="molecule type" value="Genomic_DNA"/>
</dbReference>
<gene>
    <name evidence="2" type="ORF">JM93_03868</name>
</gene>
<evidence type="ECO:0000313" key="2">
    <source>
        <dbReference type="EMBL" id="TWI81906.1"/>
    </source>
</evidence>
<organism evidence="2 3">
    <name type="scientific">Roseibium hamelinense</name>
    <dbReference type="NCBI Taxonomy" id="150831"/>
    <lineage>
        <taxon>Bacteria</taxon>
        <taxon>Pseudomonadati</taxon>
        <taxon>Pseudomonadota</taxon>
        <taxon>Alphaproteobacteria</taxon>
        <taxon>Hyphomicrobiales</taxon>
        <taxon>Stappiaceae</taxon>
        <taxon>Roseibium</taxon>
    </lineage>
</organism>
<keyword evidence="3" id="KW-1185">Reference proteome</keyword>
<evidence type="ECO:0000313" key="3">
    <source>
        <dbReference type="Proteomes" id="UP000320593"/>
    </source>
</evidence>
<feature type="chain" id="PRO_5021826048" description="DUF4148 domain-containing protein" evidence="1">
    <location>
        <begin position="20"/>
        <end position="82"/>
    </location>
</feature>
<protein>
    <recommendedName>
        <fullName evidence="4">DUF4148 domain-containing protein</fullName>
    </recommendedName>
</protein>
<accession>A0A562SMJ5</accession>
<evidence type="ECO:0000256" key="1">
    <source>
        <dbReference type="SAM" id="SignalP"/>
    </source>
</evidence>
<dbReference type="Proteomes" id="UP000320593">
    <property type="component" value="Unassembled WGS sequence"/>
</dbReference>
<dbReference type="AlphaFoldDB" id="A0A562SMJ5"/>
<evidence type="ECO:0008006" key="4">
    <source>
        <dbReference type="Google" id="ProtNLM"/>
    </source>
</evidence>
<sequence length="82" mass="9287">MKAIYITLSVLLIASSALAEPVTTQKEPVDDQRGYDQPTAEAFIEANKQSKAAYQAEMERRGYDRWTAEQFIATRQYAPKSE</sequence>